<dbReference type="Pfam" id="PF23441">
    <property type="entry name" value="SDR"/>
    <property type="match status" value="1"/>
</dbReference>
<keyword evidence="4" id="KW-0732">Signal</keyword>
<evidence type="ECO:0000256" key="1">
    <source>
        <dbReference type="ARBA" id="ARBA00006484"/>
    </source>
</evidence>
<dbReference type="InterPro" id="IPR002347">
    <property type="entry name" value="SDR_fam"/>
</dbReference>
<dbReference type="GO" id="GO:0016491">
    <property type="term" value="F:oxidoreductase activity"/>
    <property type="evidence" value="ECO:0007669"/>
    <property type="project" value="UniProtKB-KW"/>
</dbReference>
<dbReference type="PRINTS" id="PR00081">
    <property type="entry name" value="GDHRDH"/>
</dbReference>
<dbReference type="PANTHER" id="PTHR43477:SF1">
    <property type="entry name" value="DIHYDROANTICAPSIN 7-DEHYDROGENASE"/>
    <property type="match status" value="1"/>
</dbReference>
<dbReference type="InterPro" id="IPR057571">
    <property type="entry name" value="SDR_PhqE-like"/>
</dbReference>
<proteinExistence type="inferred from homology"/>
<evidence type="ECO:0000256" key="2">
    <source>
        <dbReference type="ARBA" id="ARBA00022857"/>
    </source>
</evidence>
<comment type="similarity">
    <text evidence="1">Belongs to the short-chain dehydrogenases/reductases (SDR) family.</text>
</comment>
<protein>
    <submittedName>
        <fullName evidence="5">Uncharacterized protein</fullName>
    </submittedName>
</protein>
<dbReference type="PANTHER" id="PTHR43477">
    <property type="entry name" value="DIHYDROANTICAPSIN 7-DEHYDROGENASE"/>
    <property type="match status" value="1"/>
</dbReference>
<dbReference type="EMBL" id="KN837155">
    <property type="protein sequence ID" value="KIJ39001.1"/>
    <property type="molecule type" value="Genomic_DNA"/>
</dbReference>
<gene>
    <name evidence="5" type="ORF">M422DRAFT_258154</name>
</gene>
<reference evidence="5 6" key="1">
    <citation type="submission" date="2014-06" db="EMBL/GenBank/DDBJ databases">
        <title>Evolutionary Origins and Diversification of the Mycorrhizal Mutualists.</title>
        <authorList>
            <consortium name="DOE Joint Genome Institute"/>
            <consortium name="Mycorrhizal Genomics Consortium"/>
            <person name="Kohler A."/>
            <person name="Kuo A."/>
            <person name="Nagy L.G."/>
            <person name="Floudas D."/>
            <person name="Copeland A."/>
            <person name="Barry K.W."/>
            <person name="Cichocki N."/>
            <person name="Veneault-Fourrey C."/>
            <person name="LaButti K."/>
            <person name="Lindquist E.A."/>
            <person name="Lipzen A."/>
            <person name="Lundell T."/>
            <person name="Morin E."/>
            <person name="Murat C."/>
            <person name="Riley R."/>
            <person name="Ohm R."/>
            <person name="Sun H."/>
            <person name="Tunlid A."/>
            <person name="Henrissat B."/>
            <person name="Grigoriev I.V."/>
            <person name="Hibbett D.S."/>
            <person name="Martin F."/>
        </authorList>
    </citation>
    <scope>NUCLEOTIDE SEQUENCE [LARGE SCALE GENOMIC DNA]</scope>
    <source>
        <strain evidence="5 6">SS14</strain>
    </source>
</reference>
<dbReference type="Proteomes" id="UP000054279">
    <property type="component" value="Unassembled WGS sequence"/>
</dbReference>
<dbReference type="Gene3D" id="3.40.50.720">
    <property type="entry name" value="NAD(P)-binding Rossmann-like Domain"/>
    <property type="match status" value="1"/>
</dbReference>
<evidence type="ECO:0000313" key="6">
    <source>
        <dbReference type="Proteomes" id="UP000054279"/>
    </source>
</evidence>
<keyword evidence="2" id="KW-0521">NADP</keyword>
<feature type="chain" id="PRO_5002205517" evidence="4">
    <location>
        <begin position="28"/>
        <end position="210"/>
    </location>
</feature>
<evidence type="ECO:0000256" key="3">
    <source>
        <dbReference type="ARBA" id="ARBA00023002"/>
    </source>
</evidence>
<accession>A0A0C9VMU0</accession>
<dbReference type="HOGENOM" id="CLU_010194_15_0_1"/>
<dbReference type="SUPFAM" id="SSF51735">
    <property type="entry name" value="NAD(P)-binding Rossmann-fold domains"/>
    <property type="match status" value="1"/>
</dbReference>
<sequence length="210" mass="22264">MATLKNKSVIILAVFVVSSSPERVTRAVKALENGNFGAGKISGKNIDAKDQAGLKNFVAGLEEVDHIVWTSADIGNGSLLFPDCTLDDAKASFDIMFWGPLIVAQNAKFRPGGSLTVTGGTTLVRPIPGFTVGAAVVGAIDSMTRGLAVDLAPVRVNAIFPGPVETDRWKGFTNMFPEGLRDTLEKEAVEKSLVKHIGQPLDVAEAYLLP</sequence>
<dbReference type="AlphaFoldDB" id="A0A0C9VMU0"/>
<organism evidence="5 6">
    <name type="scientific">Sphaerobolus stellatus (strain SS14)</name>
    <dbReference type="NCBI Taxonomy" id="990650"/>
    <lineage>
        <taxon>Eukaryota</taxon>
        <taxon>Fungi</taxon>
        <taxon>Dikarya</taxon>
        <taxon>Basidiomycota</taxon>
        <taxon>Agaricomycotina</taxon>
        <taxon>Agaricomycetes</taxon>
        <taxon>Phallomycetidae</taxon>
        <taxon>Geastrales</taxon>
        <taxon>Sphaerobolaceae</taxon>
        <taxon>Sphaerobolus</taxon>
    </lineage>
</organism>
<dbReference type="OrthoDB" id="294295at2759"/>
<evidence type="ECO:0000313" key="5">
    <source>
        <dbReference type="EMBL" id="KIJ39001.1"/>
    </source>
</evidence>
<feature type="signal peptide" evidence="4">
    <location>
        <begin position="1"/>
        <end position="27"/>
    </location>
</feature>
<name>A0A0C9VMU0_SPHS4</name>
<dbReference type="InterPro" id="IPR051122">
    <property type="entry name" value="SDR_DHRS6-like"/>
</dbReference>
<evidence type="ECO:0000256" key="4">
    <source>
        <dbReference type="SAM" id="SignalP"/>
    </source>
</evidence>
<dbReference type="InterPro" id="IPR036291">
    <property type="entry name" value="NAD(P)-bd_dom_sf"/>
</dbReference>
<keyword evidence="3" id="KW-0560">Oxidoreductase</keyword>
<keyword evidence="6" id="KW-1185">Reference proteome</keyword>